<evidence type="ECO:0000313" key="2">
    <source>
        <dbReference type="EMBL" id="MDK4324943.1"/>
    </source>
</evidence>
<gene>
    <name evidence="2" type="ORF">QPX54_00180</name>
</gene>
<evidence type="ECO:0000256" key="1">
    <source>
        <dbReference type="SAM" id="MobiDB-lite"/>
    </source>
</evidence>
<accession>A0AAP4BS97</accession>
<keyword evidence="2" id="KW-0067">ATP-binding</keyword>
<feature type="compositionally biased region" description="Basic and acidic residues" evidence="1">
    <location>
        <begin position="1"/>
        <end position="10"/>
    </location>
</feature>
<name>A0AAP4BS97_9CORY</name>
<dbReference type="RefSeq" id="WP_152671660.1">
    <property type="nucleotide sequence ID" value="NZ_CP100364.1"/>
</dbReference>
<dbReference type="AlphaFoldDB" id="A0AAP4BS97"/>
<sequence>MTNQKTERKMTQRRPHAPRHDADHLTSRERELENIERTLVFMSDDPGLEGRIKVFEGARDADKTMFLRAVQKLAEERNFSTIWASAGDGVFLDFLLRECGRISGTWAESARQKFSDLLERTSKSFCDRDVEAAGIAESPAPRFRVSLSRQLQEVMSFVGEQERVVNSGAILLIDDVQDADAETLRALSYAWQQMQSESPDLPLMTICAGSANAQDIITDAVSIGERFEYTYLGN</sequence>
<feature type="region of interest" description="Disordered" evidence="1">
    <location>
        <begin position="1"/>
        <end position="28"/>
    </location>
</feature>
<keyword evidence="2" id="KW-0547">Nucleotide-binding</keyword>
<dbReference type="Proteomes" id="UP001226160">
    <property type="component" value="Unassembled WGS sequence"/>
</dbReference>
<comment type="caution">
    <text evidence="2">The sequence shown here is derived from an EMBL/GenBank/DDBJ whole genome shotgun (WGS) entry which is preliminary data.</text>
</comment>
<dbReference type="GO" id="GO:0005524">
    <property type="term" value="F:ATP binding"/>
    <property type="evidence" value="ECO:0007669"/>
    <property type="project" value="UniProtKB-KW"/>
</dbReference>
<proteinExistence type="predicted"/>
<dbReference type="Gene3D" id="3.40.50.300">
    <property type="entry name" value="P-loop containing nucleotide triphosphate hydrolases"/>
    <property type="match status" value="1"/>
</dbReference>
<reference evidence="2" key="1">
    <citation type="submission" date="2023-05" db="EMBL/GenBank/DDBJ databases">
        <title>Metabolic capabilities are highly conserved among human nasal-associated Corynebacterium species in pangenomic analyses.</title>
        <authorList>
            <person name="Tran T.H."/>
            <person name="Roberts A.Q."/>
            <person name="Escapa I.F."/>
            <person name="Gao W."/>
            <person name="Conlan S."/>
            <person name="Kong H."/>
            <person name="Segre J.A."/>
            <person name="Kelly M.S."/>
            <person name="Lemon K.P."/>
        </authorList>
    </citation>
    <scope>NUCLEOTIDE SEQUENCE</scope>
    <source>
        <strain evidence="2">KPL2654</strain>
    </source>
</reference>
<organism evidence="2 3">
    <name type="scientific">Corynebacterium propinquum</name>
    <dbReference type="NCBI Taxonomy" id="43769"/>
    <lineage>
        <taxon>Bacteria</taxon>
        <taxon>Bacillati</taxon>
        <taxon>Actinomycetota</taxon>
        <taxon>Actinomycetes</taxon>
        <taxon>Mycobacteriales</taxon>
        <taxon>Corynebacteriaceae</taxon>
        <taxon>Corynebacterium</taxon>
    </lineage>
</organism>
<evidence type="ECO:0000313" key="3">
    <source>
        <dbReference type="Proteomes" id="UP001226160"/>
    </source>
</evidence>
<feature type="compositionally biased region" description="Basic and acidic residues" evidence="1">
    <location>
        <begin position="18"/>
        <end position="28"/>
    </location>
</feature>
<protein>
    <submittedName>
        <fullName evidence="2">ATP-binding protein</fullName>
    </submittedName>
</protein>
<dbReference type="SUPFAM" id="SSF52540">
    <property type="entry name" value="P-loop containing nucleoside triphosphate hydrolases"/>
    <property type="match status" value="1"/>
</dbReference>
<dbReference type="InterPro" id="IPR027417">
    <property type="entry name" value="P-loop_NTPase"/>
</dbReference>
<dbReference type="EMBL" id="JASNVP010000001">
    <property type="protein sequence ID" value="MDK4324943.1"/>
    <property type="molecule type" value="Genomic_DNA"/>
</dbReference>